<feature type="region of interest" description="Disordered" evidence="1">
    <location>
        <begin position="88"/>
        <end position="137"/>
    </location>
</feature>
<feature type="compositionally biased region" description="Low complexity" evidence="1">
    <location>
        <begin position="113"/>
        <end position="130"/>
    </location>
</feature>
<organism evidence="2">
    <name type="scientific">Odontella aurita</name>
    <dbReference type="NCBI Taxonomy" id="265563"/>
    <lineage>
        <taxon>Eukaryota</taxon>
        <taxon>Sar</taxon>
        <taxon>Stramenopiles</taxon>
        <taxon>Ochrophyta</taxon>
        <taxon>Bacillariophyta</taxon>
        <taxon>Mediophyceae</taxon>
        <taxon>Biddulphiophycidae</taxon>
        <taxon>Eupodiscales</taxon>
        <taxon>Odontellaceae</taxon>
        <taxon>Odontella</taxon>
    </lineage>
</organism>
<name>A0A7S4HNL4_9STRA</name>
<feature type="region of interest" description="Disordered" evidence="1">
    <location>
        <begin position="1"/>
        <end position="51"/>
    </location>
</feature>
<dbReference type="AlphaFoldDB" id="A0A7S4HNL4"/>
<proteinExistence type="predicted"/>
<reference evidence="2" key="1">
    <citation type="submission" date="2021-01" db="EMBL/GenBank/DDBJ databases">
        <authorList>
            <person name="Corre E."/>
            <person name="Pelletier E."/>
            <person name="Niang G."/>
            <person name="Scheremetjew M."/>
            <person name="Finn R."/>
            <person name="Kale V."/>
            <person name="Holt S."/>
            <person name="Cochrane G."/>
            <person name="Meng A."/>
            <person name="Brown T."/>
            <person name="Cohen L."/>
        </authorList>
    </citation>
    <scope>NUCLEOTIDE SEQUENCE</scope>
    <source>
        <strain evidence="2">Isolate 1302-5</strain>
    </source>
</reference>
<gene>
    <name evidence="2" type="ORF">OAUR00152_LOCUS2153</name>
</gene>
<sequence length="137" mass="15090">MKPTSKRRDDLNHAPAQTRSPLASNHLCHEAQSTKETERPPLPVGSRKHADKNLMQLDREYEALDDAEGIIASALEQAKEEERSLRLALSRASETPKERLLRQARERDEEAAARLGAALMASSESESCSSDGEVGKA</sequence>
<evidence type="ECO:0000313" key="2">
    <source>
        <dbReference type="EMBL" id="CAE2204646.1"/>
    </source>
</evidence>
<accession>A0A7S4HNL4</accession>
<feature type="compositionally biased region" description="Basic and acidic residues" evidence="1">
    <location>
        <begin position="94"/>
        <end position="112"/>
    </location>
</feature>
<protein>
    <submittedName>
        <fullName evidence="2">Uncharacterized protein</fullName>
    </submittedName>
</protein>
<feature type="compositionally biased region" description="Basic and acidic residues" evidence="1">
    <location>
        <begin position="1"/>
        <end position="12"/>
    </location>
</feature>
<feature type="compositionally biased region" description="Basic and acidic residues" evidence="1">
    <location>
        <begin position="27"/>
        <end position="39"/>
    </location>
</feature>
<evidence type="ECO:0000256" key="1">
    <source>
        <dbReference type="SAM" id="MobiDB-lite"/>
    </source>
</evidence>
<dbReference type="EMBL" id="HBKQ01003141">
    <property type="protein sequence ID" value="CAE2204646.1"/>
    <property type="molecule type" value="Transcribed_RNA"/>
</dbReference>